<evidence type="ECO:0008006" key="3">
    <source>
        <dbReference type="Google" id="ProtNLM"/>
    </source>
</evidence>
<reference evidence="1 2" key="1">
    <citation type="journal article" date="2021" name="Int. J. Syst. Evol. Microbiol.">
        <title>Amazonocrinis nigriterrae gen. nov., sp. nov., Atlanticothrix silvestris gen. nov., sp. nov. and Dendronalium phyllosphericum gen. nov., sp. nov., nostocacean cyanobacteria from Brazilian environments.</title>
        <authorList>
            <person name="Alvarenga D.O."/>
            <person name="Andreote A.P.D."/>
            <person name="Branco L.H.Z."/>
            <person name="Delbaje E."/>
            <person name="Cruz R.B."/>
            <person name="Varani A.M."/>
            <person name="Fiore M.F."/>
        </authorList>
    </citation>
    <scope>NUCLEOTIDE SEQUENCE [LARGE SCALE GENOMIC DNA]</scope>
    <source>
        <strain evidence="1 2">CENA357</strain>
    </source>
</reference>
<name>A0A8J7KZK5_9CYAN</name>
<dbReference type="RefSeq" id="WP_214439233.1">
    <property type="nucleotide sequence ID" value="NZ_JAECZB010000022.1"/>
</dbReference>
<keyword evidence="2" id="KW-1185">Reference proteome</keyword>
<organism evidence="1 2">
    <name type="scientific">Atlanticothrix silvestris CENA357</name>
    <dbReference type="NCBI Taxonomy" id="1725252"/>
    <lineage>
        <taxon>Bacteria</taxon>
        <taxon>Bacillati</taxon>
        <taxon>Cyanobacteriota</taxon>
        <taxon>Cyanophyceae</taxon>
        <taxon>Nostocales</taxon>
        <taxon>Nodulariaceae</taxon>
        <taxon>Atlanticothrix</taxon>
        <taxon>Atlanticothrix silvestris</taxon>
    </lineage>
</organism>
<evidence type="ECO:0000313" key="2">
    <source>
        <dbReference type="Proteomes" id="UP000599391"/>
    </source>
</evidence>
<protein>
    <recommendedName>
        <fullName evidence="3">DUF5331 domain-containing protein</fullName>
    </recommendedName>
</protein>
<proteinExistence type="predicted"/>
<dbReference type="AlphaFoldDB" id="A0A8J7KZK5"/>
<sequence length="341" mass="37734">MNIQQLRQSLKLKWLSYYEQNRSWLAKIRVWGTYDQLRRPSSGFILATLSVLEPQFEEILPFILDLNNNPDEIITALGLNFNPDEELSLLKVEDSLVTNHAESELSQEKCSEGELLTPLTPVEIQHSEKIPVELPNTQQAVPTLIATTEVAHPPRPVPLVTVAVKSGVKAPQFAKSPSGLLRQNEPVRYLVTNSIPQERQGRTSDTRRLANTVLSPLGRLPSGTSLIITTEVSRNGKHVRPCGRLASGASLTITTDVPIKAKTLPSLALADDLPSNHKALSTLTLAKEVQNNGQHINMQRSEVPQKVNISTSTNARSLTSWVDEFCQGSKCDRESAILTRF</sequence>
<dbReference type="InterPro" id="IPR020346">
    <property type="entry name" value="Uncharacterised_15.3kDa"/>
</dbReference>
<dbReference type="EMBL" id="JAECZB010000022">
    <property type="protein sequence ID" value="MBH8552935.1"/>
    <property type="molecule type" value="Genomic_DNA"/>
</dbReference>
<comment type="caution">
    <text evidence="1">The sequence shown here is derived from an EMBL/GenBank/DDBJ whole genome shotgun (WGS) entry which is preliminary data.</text>
</comment>
<dbReference type="Proteomes" id="UP000599391">
    <property type="component" value="Unassembled WGS sequence"/>
</dbReference>
<dbReference type="Pfam" id="PF17265">
    <property type="entry name" value="DUF5331"/>
    <property type="match status" value="1"/>
</dbReference>
<accession>A0A8J7KZK5</accession>
<evidence type="ECO:0000313" key="1">
    <source>
        <dbReference type="EMBL" id="MBH8552935.1"/>
    </source>
</evidence>
<gene>
    <name evidence="1" type="ORF">I8751_11255</name>
</gene>